<dbReference type="InterPro" id="IPR028932">
    <property type="entry name" value="TerB-C"/>
</dbReference>
<evidence type="ECO:0000313" key="4">
    <source>
        <dbReference type="Proteomes" id="UP001478817"/>
    </source>
</evidence>
<proteinExistence type="predicted"/>
<keyword evidence="4" id="KW-1185">Reference proteome</keyword>
<dbReference type="RefSeq" id="WP_349181124.1">
    <property type="nucleotide sequence ID" value="NZ_JBBNGS010000001.1"/>
</dbReference>
<dbReference type="EMBL" id="JBBNGS010000001">
    <property type="protein sequence ID" value="MEQ2636760.1"/>
    <property type="molecule type" value="Genomic_DNA"/>
</dbReference>
<feature type="domain" description="TerB-C" evidence="2">
    <location>
        <begin position="398"/>
        <end position="531"/>
    </location>
</feature>
<organism evidence="3 4">
    <name type="scientific">Paratractidigestivibacter faecalis</name>
    <dbReference type="NCBI Taxonomy" id="2292441"/>
    <lineage>
        <taxon>Bacteria</taxon>
        <taxon>Bacillati</taxon>
        <taxon>Actinomycetota</taxon>
        <taxon>Coriobacteriia</taxon>
        <taxon>Coriobacteriales</taxon>
        <taxon>Atopobiaceae</taxon>
        <taxon>Paratractidigestivibacter</taxon>
    </lineage>
</organism>
<name>A0ABV1ICX7_9ACTN</name>
<comment type="caution">
    <text evidence="3">The sequence shown here is derived from an EMBL/GenBank/DDBJ whole genome shotgun (WGS) entry which is preliminary data.</text>
</comment>
<protein>
    <submittedName>
        <fullName evidence="3">TerB N-terminal domain-containing protein</fullName>
    </submittedName>
</protein>
<dbReference type="Proteomes" id="UP001478817">
    <property type="component" value="Unassembled WGS sequence"/>
</dbReference>
<feature type="domain" description="TerB N-terminal" evidence="1">
    <location>
        <begin position="59"/>
        <end position="218"/>
    </location>
</feature>
<reference evidence="3 4" key="1">
    <citation type="submission" date="2024-04" db="EMBL/GenBank/DDBJ databases">
        <title>Human intestinal bacterial collection.</title>
        <authorList>
            <person name="Pauvert C."/>
            <person name="Hitch T.C.A."/>
            <person name="Clavel T."/>
        </authorList>
    </citation>
    <scope>NUCLEOTIDE SEQUENCE [LARGE SCALE GENOMIC DNA]</scope>
    <source>
        <strain evidence="3 4">CLA-AA-H197</strain>
    </source>
</reference>
<evidence type="ECO:0000259" key="2">
    <source>
        <dbReference type="Pfam" id="PF15615"/>
    </source>
</evidence>
<dbReference type="Pfam" id="PF15615">
    <property type="entry name" value="TerB_C"/>
    <property type="match status" value="1"/>
</dbReference>
<dbReference type="Pfam" id="PF13208">
    <property type="entry name" value="TerB_N"/>
    <property type="match status" value="1"/>
</dbReference>
<evidence type="ECO:0000313" key="3">
    <source>
        <dbReference type="EMBL" id="MEQ2636760.1"/>
    </source>
</evidence>
<dbReference type="InterPro" id="IPR025266">
    <property type="entry name" value="TerB_N"/>
</dbReference>
<accession>A0ABV1ICX7</accession>
<sequence length="534" mass="59941">MSGWRDEGDIYANGVDIDRLLEQILSDPRLRSSKAFSTTKTYADEPIIRRGSQMDSYLPQKIGQMRELQRTPRGRTWSETRLFYEQARLMEDFEDNCPYHGQFQSYYPTYRTMTDRQLRGYFTWRARVRAGQVEQTAASFAYVYLYELLMGIGVEPGLKAFDAIEAFWKTYRQFDPGMDRYVPEWLVDYVVEHGLPAQLAVPYAHLEHDAAIAVLERAEKDALVAAPPKGRRRQPTDFAAMSSAAGEFAQAVCQLSSYRLDESRLYKERPEDVSRVLLAVYSRLALHYRGSRTQGLTETLFGLRFAVRHVMYASAVRYEPGFHEDCVYELSPTRRYVCKNGLWSCDSYHDGGARSAKLGQIVRAVDRQLRQALGYAHPLKDHAEAKYLVKIIDDEIAAYLGWKQAAAPRRVEIDLSKLAGIRSAAAVTREALLVDEEREDSAVEGAPVAAPCAQNAFGATGDGSDALGLSEDEAALLQALLDGRKYAGPGNVDLMVDAINEALFDLLGDTAIEFGADGEPQLVEDYVEDIRAAL</sequence>
<evidence type="ECO:0000259" key="1">
    <source>
        <dbReference type="Pfam" id="PF13208"/>
    </source>
</evidence>
<gene>
    <name evidence="3" type="ORF">AAAT05_00125</name>
</gene>